<dbReference type="AlphaFoldDB" id="A0A844HGE9"/>
<keyword evidence="2" id="KW-1185">Reference proteome</keyword>
<dbReference type="Proteomes" id="UP000449846">
    <property type="component" value="Unassembled WGS sequence"/>
</dbReference>
<dbReference type="RefSeq" id="WP_155038930.1">
    <property type="nucleotide sequence ID" value="NZ_WMIG01000002.1"/>
</dbReference>
<protein>
    <submittedName>
        <fullName evidence="1">Uncharacterized protein</fullName>
    </submittedName>
</protein>
<sequence>MDKRVLDALVGLRYRNSDDAMREIAKLVREGCTEPIFVRVLADLLDPGVKTTSLGAKFRLARTTGKKAPPKKPNYELRIFLERFLDIFPDEEPAEAVKAEAARRFNVSRSTCGEEIATMRKWQELQPDEFESRKADALLLRELGDPDYLPLWPDK</sequence>
<organism evidence="1 2">
    <name type="scientific">Paracoccus litorisediminis</name>
    <dbReference type="NCBI Taxonomy" id="2006130"/>
    <lineage>
        <taxon>Bacteria</taxon>
        <taxon>Pseudomonadati</taxon>
        <taxon>Pseudomonadota</taxon>
        <taxon>Alphaproteobacteria</taxon>
        <taxon>Rhodobacterales</taxon>
        <taxon>Paracoccaceae</taxon>
        <taxon>Paracoccus</taxon>
    </lineage>
</organism>
<evidence type="ECO:0000313" key="2">
    <source>
        <dbReference type="Proteomes" id="UP000449846"/>
    </source>
</evidence>
<evidence type="ECO:0000313" key="1">
    <source>
        <dbReference type="EMBL" id="MTH59003.1"/>
    </source>
</evidence>
<gene>
    <name evidence="1" type="ORF">GL300_07235</name>
</gene>
<comment type="caution">
    <text evidence="1">The sequence shown here is derived from an EMBL/GenBank/DDBJ whole genome shotgun (WGS) entry which is preliminary data.</text>
</comment>
<proteinExistence type="predicted"/>
<dbReference type="OrthoDB" id="9891917at2"/>
<reference evidence="1 2" key="1">
    <citation type="submission" date="2019-11" db="EMBL/GenBank/DDBJ databases">
        <authorList>
            <person name="Dong K."/>
        </authorList>
    </citation>
    <scope>NUCLEOTIDE SEQUENCE [LARGE SCALE GENOMIC DNA]</scope>
    <source>
        <strain evidence="1 2">NBRC 112902</strain>
    </source>
</reference>
<name>A0A844HGE9_9RHOB</name>
<accession>A0A844HGE9</accession>
<dbReference type="EMBL" id="WMIG01000002">
    <property type="protein sequence ID" value="MTH59003.1"/>
    <property type="molecule type" value="Genomic_DNA"/>
</dbReference>